<gene>
    <name evidence="2" type="ORF">ECRASSUSDP1_LOCUS1637</name>
</gene>
<reference evidence="2" key="1">
    <citation type="submission" date="2023-07" db="EMBL/GenBank/DDBJ databases">
        <authorList>
            <consortium name="AG Swart"/>
            <person name="Singh M."/>
            <person name="Singh A."/>
            <person name="Seah K."/>
            <person name="Emmerich C."/>
        </authorList>
    </citation>
    <scope>NUCLEOTIDE SEQUENCE</scope>
    <source>
        <strain evidence="2">DP1</strain>
    </source>
</reference>
<feature type="compositionally biased region" description="Basic residues" evidence="1">
    <location>
        <begin position="330"/>
        <end position="341"/>
    </location>
</feature>
<feature type="region of interest" description="Disordered" evidence="1">
    <location>
        <begin position="483"/>
        <end position="512"/>
    </location>
</feature>
<evidence type="ECO:0000313" key="3">
    <source>
        <dbReference type="Proteomes" id="UP001295684"/>
    </source>
</evidence>
<organism evidence="2 3">
    <name type="scientific">Euplotes crassus</name>
    <dbReference type="NCBI Taxonomy" id="5936"/>
    <lineage>
        <taxon>Eukaryota</taxon>
        <taxon>Sar</taxon>
        <taxon>Alveolata</taxon>
        <taxon>Ciliophora</taxon>
        <taxon>Intramacronucleata</taxon>
        <taxon>Spirotrichea</taxon>
        <taxon>Hypotrichia</taxon>
        <taxon>Euplotida</taxon>
        <taxon>Euplotidae</taxon>
        <taxon>Moneuplotes</taxon>
    </lineage>
</organism>
<accession>A0AAD1U1J8</accession>
<feature type="compositionally biased region" description="Polar residues" evidence="1">
    <location>
        <begin position="503"/>
        <end position="512"/>
    </location>
</feature>
<feature type="region of interest" description="Disordered" evidence="1">
    <location>
        <begin position="1"/>
        <end position="35"/>
    </location>
</feature>
<feature type="region of interest" description="Disordered" evidence="1">
    <location>
        <begin position="277"/>
        <end position="304"/>
    </location>
</feature>
<dbReference type="AlphaFoldDB" id="A0AAD1U1J8"/>
<feature type="region of interest" description="Disordered" evidence="1">
    <location>
        <begin position="318"/>
        <end position="341"/>
    </location>
</feature>
<feature type="compositionally biased region" description="Basic and acidic residues" evidence="1">
    <location>
        <begin position="21"/>
        <end position="35"/>
    </location>
</feature>
<name>A0AAD1U1J8_EUPCR</name>
<feature type="compositionally biased region" description="Basic and acidic residues" evidence="1">
    <location>
        <begin position="98"/>
        <end position="109"/>
    </location>
</feature>
<comment type="caution">
    <text evidence="2">The sequence shown here is derived from an EMBL/GenBank/DDBJ whole genome shotgun (WGS) entry which is preliminary data.</text>
</comment>
<evidence type="ECO:0000313" key="2">
    <source>
        <dbReference type="EMBL" id="CAI2360336.1"/>
    </source>
</evidence>
<dbReference type="EMBL" id="CAMPGE010001544">
    <property type="protein sequence ID" value="CAI2360336.1"/>
    <property type="molecule type" value="Genomic_DNA"/>
</dbReference>
<feature type="region of interest" description="Disordered" evidence="1">
    <location>
        <begin position="226"/>
        <end position="254"/>
    </location>
</feature>
<feature type="compositionally biased region" description="Basic and acidic residues" evidence="1">
    <location>
        <begin position="318"/>
        <end position="329"/>
    </location>
</feature>
<keyword evidence="3" id="KW-1185">Reference proteome</keyword>
<protein>
    <submittedName>
        <fullName evidence="2">Uncharacterized protein</fullName>
    </submittedName>
</protein>
<evidence type="ECO:0000256" key="1">
    <source>
        <dbReference type="SAM" id="MobiDB-lite"/>
    </source>
</evidence>
<dbReference type="Proteomes" id="UP001295684">
    <property type="component" value="Unassembled WGS sequence"/>
</dbReference>
<feature type="region of interest" description="Disordered" evidence="1">
    <location>
        <begin position="551"/>
        <end position="579"/>
    </location>
</feature>
<feature type="compositionally biased region" description="Polar residues" evidence="1">
    <location>
        <begin position="226"/>
        <end position="240"/>
    </location>
</feature>
<sequence length="680" mass="77766">MKADKKWGKPPKAIRPQPKPALREESNHLNIEKYPEQSIFSEKSVEASTRLGTVDPNLDVAYNECEKINQLIMEEKQRQQRRRSERANKMDNPSLHNEIADGHSDHSQEGQHFPEQSFIRRQKREIAKTKNLGDFPNEEVDSASHGNQLLPDEFVKNLLGSDYGAISQEPIQKSKFGEIKEYYQDQSLARNQLKTILDKISNQNSANTKKNEDKMLMELYLNSKSFGKDNSNSGESSSINFLARSPGTDKPLSPFEKRKAKLNESILSEVSEADKVELEGKLTKPSSSKKSSTRNLTQSSMSQKGKVIYLQKKEYLPSEKEKSEALERQAKHRRTPNHLKKPLVNNKDIKNIGSKSLQKKGSRSRIPKISRTSKKLKKISANNLIDSQQSNINGKTQTSLIPKPKFSISPSDLMMRKYSQSLTKDSKNGLHRQIHRIAKSLPQRMQPKSASKELKLPELQSKINLETGGRMEVSKEEKMIKNLSHQQLPPKSKPLKKPELPQGKNSPLKNTSESFFTNPSGGMMPNLFSEDNPECKGRLVRKFSLNSRGIGHDKGLLGRSSPLKESKKKIPSRHKKALHRPRLAQLREQRCRSQGWNNSVVVGFNDTEKAKQKRDRIKEYWKSRVKPNFRPNLDHNKKLEVDLRKKTQELKPEKSTRKFERISLTQLSSMGDMKNLHLIK</sequence>
<feature type="compositionally biased region" description="Polar residues" evidence="1">
    <location>
        <begin position="293"/>
        <end position="303"/>
    </location>
</feature>
<feature type="region of interest" description="Disordered" evidence="1">
    <location>
        <begin position="74"/>
        <end position="118"/>
    </location>
</feature>
<proteinExistence type="predicted"/>
<feature type="compositionally biased region" description="Basic residues" evidence="1">
    <location>
        <begin position="566"/>
        <end position="579"/>
    </location>
</feature>